<dbReference type="SUPFAM" id="SSF53098">
    <property type="entry name" value="Ribonuclease H-like"/>
    <property type="match status" value="1"/>
</dbReference>
<dbReference type="GO" id="GO:0003676">
    <property type="term" value="F:nucleic acid binding"/>
    <property type="evidence" value="ECO:0007669"/>
    <property type="project" value="InterPro"/>
</dbReference>
<dbReference type="InterPro" id="IPR002156">
    <property type="entry name" value="RNaseH_domain"/>
</dbReference>
<protein>
    <recommendedName>
        <fullName evidence="1">RNase H type-1 domain-containing protein</fullName>
    </recommendedName>
</protein>
<dbReference type="Pfam" id="PF13456">
    <property type="entry name" value="RVT_3"/>
    <property type="match status" value="1"/>
</dbReference>
<dbReference type="AlphaFoldDB" id="A0A8J5CK82"/>
<dbReference type="EMBL" id="JACEEZ010021564">
    <property type="protein sequence ID" value="KAG0713329.1"/>
    <property type="molecule type" value="Genomic_DNA"/>
</dbReference>
<sequence length="176" mass="19924">MIEETLRQVKRSDPARGRWDVKGDENSLWVDASSLALGAVLEVNGDVIEDACWLRRDECSHINLAELDAVIKGLNLAIAWKISKLTIMTDSRTMYYWVKDTLSKKARVKTEASSEMLIRRRLETLRAIVEEYGLSLDIRFMSSAENKADARTRVPKRWLGPERDQLACGAAVAITE</sequence>
<proteinExistence type="predicted"/>
<comment type="caution">
    <text evidence="2">The sequence shown here is derived from an EMBL/GenBank/DDBJ whole genome shotgun (WGS) entry which is preliminary data.</text>
</comment>
<gene>
    <name evidence="2" type="ORF">GWK47_016456</name>
</gene>
<keyword evidence="3" id="KW-1185">Reference proteome</keyword>
<dbReference type="InterPro" id="IPR036397">
    <property type="entry name" value="RNaseH_sf"/>
</dbReference>
<reference evidence="2" key="1">
    <citation type="submission" date="2020-07" db="EMBL/GenBank/DDBJ databases">
        <title>The High-quality genome of the commercially important snow crab, Chionoecetes opilio.</title>
        <authorList>
            <person name="Jeong J.-H."/>
            <person name="Ryu S."/>
        </authorList>
    </citation>
    <scope>NUCLEOTIDE SEQUENCE</scope>
    <source>
        <strain evidence="2">MADBK_172401_WGS</strain>
        <tissue evidence="2">Digestive gland</tissue>
    </source>
</reference>
<evidence type="ECO:0000259" key="1">
    <source>
        <dbReference type="Pfam" id="PF13456"/>
    </source>
</evidence>
<dbReference type="GO" id="GO:0004523">
    <property type="term" value="F:RNA-DNA hybrid ribonuclease activity"/>
    <property type="evidence" value="ECO:0007669"/>
    <property type="project" value="InterPro"/>
</dbReference>
<dbReference type="Gene3D" id="3.30.420.10">
    <property type="entry name" value="Ribonuclease H-like superfamily/Ribonuclease H"/>
    <property type="match status" value="1"/>
</dbReference>
<accession>A0A8J5CK82</accession>
<evidence type="ECO:0000313" key="3">
    <source>
        <dbReference type="Proteomes" id="UP000770661"/>
    </source>
</evidence>
<name>A0A8J5CK82_CHIOP</name>
<feature type="domain" description="RNase H type-1" evidence="1">
    <location>
        <begin position="44"/>
        <end position="104"/>
    </location>
</feature>
<dbReference type="OrthoDB" id="6378490at2759"/>
<organism evidence="2 3">
    <name type="scientific">Chionoecetes opilio</name>
    <name type="common">Atlantic snow crab</name>
    <name type="synonym">Cancer opilio</name>
    <dbReference type="NCBI Taxonomy" id="41210"/>
    <lineage>
        <taxon>Eukaryota</taxon>
        <taxon>Metazoa</taxon>
        <taxon>Ecdysozoa</taxon>
        <taxon>Arthropoda</taxon>
        <taxon>Crustacea</taxon>
        <taxon>Multicrustacea</taxon>
        <taxon>Malacostraca</taxon>
        <taxon>Eumalacostraca</taxon>
        <taxon>Eucarida</taxon>
        <taxon>Decapoda</taxon>
        <taxon>Pleocyemata</taxon>
        <taxon>Brachyura</taxon>
        <taxon>Eubrachyura</taxon>
        <taxon>Majoidea</taxon>
        <taxon>Majidae</taxon>
        <taxon>Chionoecetes</taxon>
    </lineage>
</organism>
<evidence type="ECO:0000313" key="2">
    <source>
        <dbReference type="EMBL" id="KAG0713329.1"/>
    </source>
</evidence>
<dbReference type="Proteomes" id="UP000770661">
    <property type="component" value="Unassembled WGS sequence"/>
</dbReference>
<dbReference type="InterPro" id="IPR012337">
    <property type="entry name" value="RNaseH-like_sf"/>
</dbReference>